<sequence length="107" mass="11898">MDYLGHVVSAAGVSADHDKLQVVAYWAPPVSFTSLRAFLGLMGYYRRFVRHYASLAGPLTDLLKHRVCQWTPAAATAFERLKQAMVSLPVLRLLDFSLPFDVTIDAS</sequence>
<comment type="caution">
    <text evidence="3">The sequence shown here is derived from an EMBL/GenBank/DDBJ whole genome shotgun (WGS) entry which is preliminary data.</text>
</comment>
<organism evidence="3">
    <name type="scientific">Sesamum angustifolium</name>
    <dbReference type="NCBI Taxonomy" id="2727405"/>
    <lineage>
        <taxon>Eukaryota</taxon>
        <taxon>Viridiplantae</taxon>
        <taxon>Streptophyta</taxon>
        <taxon>Embryophyta</taxon>
        <taxon>Tracheophyta</taxon>
        <taxon>Spermatophyta</taxon>
        <taxon>Magnoliopsida</taxon>
        <taxon>eudicotyledons</taxon>
        <taxon>Gunneridae</taxon>
        <taxon>Pentapetalae</taxon>
        <taxon>asterids</taxon>
        <taxon>lamiids</taxon>
        <taxon>Lamiales</taxon>
        <taxon>Pedaliaceae</taxon>
        <taxon>Sesamum</taxon>
    </lineage>
</organism>
<dbReference type="AlphaFoldDB" id="A0AAW2K756"/>
<dbReference type="PANTHER" id="PTHR33064:SF39">
    <property type="match status" value="1"/>
</dbReference>
<dbReference type="InterPro" id="IPR041577">
    <property type="entry name" value="RT_RNaseH_2"/>
</dbReference>
<name>A0AAW2K756_9LAMI</name>
<dbReference type="PANTHER" id="PTHR33064">
    <property type="entry name" value="POL PROTEIN"/>
    <property type="match status" value="1"/>
</dbReference>
<dbReference type="InterPro" id="IPR043128">
    <property type="entry name" value="Rev_trsase/Diguanyl_cyclase"/>
</dbReference>
<keyword evidence="1" id="KW-0472">Membrane</keyword>
<dbReference type="Gene3D" id="3.30.70.270">
    <property type="match status" value="1"/>
</dbReference>
<dbReference type="Pfam" id="PF17919">
    <property type="entry name" value="RT_RNaseH_2"/>
    <property type="match status" value="1"/>
</dbReference>
<dbReference type="InterPro" id="IPR051320">
    <property type="entry name" value="Viral_Replic_Matur_Polypro"/>
</dbReference>
<gene>
    <name evidence="3" type="ORF">Sangu_3082800</name>
</gene>
<feature type="transmembrane region" description="Helical" evidence="1">
    <location>
        <begin position="23"/>
        <end position="45"/>
    </location>
</feature>
<evidence type="ECO:0000256" key="1">
    <source>
        <dbReference type="SAM" id="Phobius"/>
    </source>
</evidence>
<feature type="domain" description="Reverse transcriptase/retrotransposon-derived protein RNase H-like" evidence="2">
    <location>
        <begin position="70"/>
        <end position="107"/>
    </location>
</feature>
<reference evidence="3" key="1">
    <citation type="submission" date="2020-06" db="EMBL/GenBank/DDBJ databases">
        <authorList>
            <person name="Li T."/>
            <person name="Hu X."/>
            <person name="Zhang T."/>
            <person name="Song X."/>
            <person name="Zhang H."/>
            <person name="Dai N."/>
            <person name="Sheng W."/>
            <person name="Hou X."/>
            <person name="Wei L."/>
        </authorList>
    </citation>
    <scope>NUCLEOTIDE SEQUENCE</scope>
    <source>
        <strain evidence="3">G01</strain>
        <tissue evidence="3">Leaf</tissue>
    </source>
</reference>
<reference evidence="3" key="2">
    <citation type="journal article" date="2024" name="Plant">
        <title>Genomic evolution and insights into agronomic trait innovations of Sesamum species.</title>
        <authorList>
            <person name="Miao H."/>
            <person name="Wang L."/>
            <person name="Qu L."/>
            <person name="Liu H."/>
            <person name="Sun Y."/>
            <person name="Le M."/>
            <person name="Wang Q."/>
            <person name="Wei S."/>
            <person name="Zheng Y."/>
            <person name="Lin W."/>
            <person name="Duan Y."/>
            <person name="Cao H."/>
            <person name="Xiong S."/>
            <person name="Wang X."/>
            <person name="Wei L."/>
            <person name="Li C."/>
            <person name="Ma Q."/>
            <person name="Ju M."/>
            <person name="Zhao R."/>
            <person name="Li G."/>
            <person name="Mu C."/>
            <person name="Tian Q."/>
            <person name="Mei H."/>
            <person name="Zhang T."/>
            <person name="Gao T."/>
            <person name="Zhang H."/>
        </authorList>
    </citation>
    <scope>NUCLEOTIDE SEQUENCE</scope>
    <source>
        <strain evidence="3">G01</strain>
    </source>
</reference>
<dbReference type="SUPFAM" id="SSF56672">
    <property type="entry name" value="DNA/RNA polymerases"/>
    <property type="match status" value="1"/>
</dbReference>
<dbReference type="FunFam" id="3.30.70.270:FF:000020">
    <property type="entry name" value="Transposon Tf2-6 polyprotein-like Protein"/>
    <property type="match status" value="1"/>
</dbReference>
<keyword evidence="1" id="KW-1133">Transmembrane helix</keyword>
<accession>A0AAW2K756</accession>
<protein>
    <submittedName>
        <fullName evidence="3">Mitochondrial protein</fullName>
    </submittedName>
</protein>
<dbReference type="EMBL" id="JACGWK010000224">
    <property type="protein sequence ID" value="KAL0302714.1"/>
    <property type="molecule type" value="Genomic_DNA"/>
</dbReference>
<evidence type="ECO:0000313" key="3">
    <source>
        <dbReference type="EMBL" id="KAL0302714.1"/>
    </source>
</evidence>
<evidence type="ECO:0000259" key="2">
    <source>
        <dbReference type="Pfam" id="PF17919"/>
    </source>
</evidence>
<keyword evidence="1" id="KW-0812">Transmembrane</keyword>
<dbReference type="InterPro" id="IPR043502">
    <property type="entry name" value="DNA/RNA_pol_sf"/>
</dbReference>
<proteinExistence type="predicted"/>